<dbReference type="PANTHER" id="PTHR42940:SF7">
    <property type="entry name" value="ALCOHOL DEHYDROGENASE-LIKE N-TERMINAL DOMAIN-CONTAINING PROTEIN"/>
    <property type="match status" value="1"/>
</dbReference>
<evidence type="ECO:0000256" key="2">
    <source>
        <dbReference type="ARBA" id="ARBA00022723"/>
    </source>
</evidence>
<feature type="domain" description="Alcohol dehydrogenase-like N-terminal" evidence="5">
    <location>
        <begin position="34"/>
        <end position="116"/>
    </location>
</feature>
<dbReference type="InterPro" id="IPR013154">
    <property type="entry name" value="ADH-like_N"/>
</dbReference>
<sequence>MSSMRLPEQFRAAQWTERNGQLQIQQTKLRQPEAEEAVIKVHMCGLHSTDEMLKFDLLPDMRYPMIPGGVVVGEVVQAPKQAKHGLKEGMRVVAVPFQGGCAEYCIADESMTVELPKHLDSGNKQVEAPVFAFDATRVWVAHERCQDQWKRMPEQERRLAKEINERMGFKGDGLLVVYGEGGFARLALDTLKMAKHDRERKIMLVAPSDKWSAGDYGLKDDCMLVVGKHNLADELKKRGGAQGVMCVDMPMQQFEELLDGCRFHSSLVMLSPRQEHNMQVPIANILAKSMTLHGQPLLTRSELERVFSQADKHGLRAPVKQYRFDDGSVREAWTRTENRDQFECSVVVMEGQGQ</sequence>
<keyword evidence="3" id="KW-0862">Zinc</keyword>
<reference evidence="6 7" key="1">
    <citation type="submission" date="2019-03" db="EMBL/GenBank/DDBJ databases">
        <title>Rhodosporidium diobovatum UCD-FST 08-225 genome sequencing, assembly, and annotation.</title>
        <authorList>
            <person name="Fakankun I.U."/>
            <person name="Fristensky B."/>
            <person name="Levin D.B."/>
        </authorList>
    </citation>
    <scope>NUCLEOTIDE SEQUENCE [LARGE SCALE GENOMIC DNA]</scope>
    <source>
        <strain evidence="6 7">UCD-FST 08-225</strain>
    </source>
</reference>
<dbReference type="GO" id="GO:0005737">
    <property type="term" value="C:cytoplasm"/>
    <property type="evidence" value="ECO:0007669"/>
    <property type="project" value="TreeGrafter"/>
</dbReference>
<dbReference type="Proteomes" id="UP000311382">
    <property type="component" value="Unassembled WGS sequence"/>
</dbReference>
<accession>A0A5C5FU68</accession>
<dbReference type="Gene3D" id="3.90.180.10">
    <property type="entry name" value="Medium-chain alcohol dehydrogenases, catalytic domain"/>
    <property type="match status" value="2"/>
</dbReference>
<dbReference type="Pfam" id="PF08240">
    <property type="entry name" value="ADH_N"/>
    <property type="match status" value="1"/>
</dbReference>
<dbReference type="InterPro" id="IPR011032">
    <property type="entry name" value="GroES-like_sf"/>
</dbReference>
<dbReference type="GO" id="GO:0004022">
    <property type="term" value="F:alcohol dehydrogenase (NAD+) activity"/>
    <property type="evidence" value="ECO:0007669"/>
    <property type="project" value="TreeGrafter"/>
</dbReference>
<comment type="caution">
    <text evidence="6">The sequence shown here is derived from an EMBL/GenBank/DDBJ whole genome shotgun (WGS) entry which is preliminary data.</text>
</comment>
<dbReference type="EMBL" id="SOZI01000101">
    <property type="protein sequence ID" value="TNY19271.1"/>
    <property type="molecule type" value="Genomic_DNA"/>
</dbReference>
<proteinExistence type="predicted"/>
<evidence type="ECO:0000256" key="1">
    <source>
        <dbReference type="ARBA" id="ARBA00001947"/>
    </source>
</evidence>
<dbReference type="GO" id="GO:0046872">
    <property type="term" value="F:metal ion binding"/>
    <property type="evidence" value="ECO:0007669"/>
    <property type="project" value="UniProtKB-KW"/>
</dbReference>
<dbReference type="STRING" id="5288.A0A5C5FU68"/>
<dbReference type="AlphaFoldDB" id="A0A5C5FU68"/>
<name>A0A5C5FU68_9BASI</name>
<keyword evidence="4" id="KW-0560">Oxidoreductase</keyword>
<evidence type="ECO:0000259" key="5">
    <source>
        <dbReference type="Pfam" id="PF08240"/>
    </source>
</evidence>
<organism evidence="6 7">
    <name type="scientific">Rhodotorula diobovata</name>
    <dbReference type="NCBI Taxonomy" id="5288"/>
    <lineage>
        <taxon>Eukaryota</taxon>
        <taxon>Fungi</taxon>
        <taxon>Dikarya</taxon>
        <taxon>Basidiomycota</taxon>
        <taxon>Pucciniomycotina</taxon>
        <taxon>Microbotryomycetes</taxon>
        <taxon>Sporidiobolales</taxon>
        <taxon>Sporidiobolaceae</taxon>
        <taxon>Rhodotorula</taxon>
    </lineage>
</organism>
<evidence type="ECO:0000313" key="6">
    <source>
        <dbReference type="EMBL" id="TNY19271.1"/>
    </source>
</evidence>
<keyword evidence="2" id="KW-0479">Metal-binding</keyword>
<dbReference type="Gene3D" id="3.40.50.720">
    <property type="entry name" value="NAD(P)-binding Rossmann-like Domain"/>
    <property type="match status" value="1"/>
</dbReference>
<evidence type="ECO:0000256" key="4">
    <source>
        <dbReference type="ARBA" id="ARBA00023002"/>
    </source>
</evidence>
<dbReference type="SUPFAM" id="SSF50129">
    <property type="entry name" value="GroES-like"/>
    <property type="match status" value="1"/>
</dbReference>
<keyword evidence="7" id="KW-1185">Reference proteome</keyword>
<dbReference type="PANTHER" id="PTHR42940">
    <property type="entry name" value="ALCOHOL DEHYDROGENASE 1-RELATED"/>
    <property type="match status" value="1"/>
</dbReference>
<evidence type="ECO:0000256" key="3">
    <source>
        <dbReference type="ARBA" id="ARBA00022833"/>
    </source>
</evidence>
<gene>
    <name evidence="6" type="ORF">DMC30DRAFT_418040</name>
</gene>
<dbReference type="OrthoDB" id="2526971at2759"/>
<protein>
    <submittedName>
        <fullName evidence="6">Chaperonin 10-like protein</fullName>
    </submittedName>
</protein>
<comment type="cofactor">
    <cofactor evidence="1">
        <name>Zn(2+)</name>
        <dbReference type="ChEBI" id="CHEBI:29105"/>
    </cofactor>
</comment>
<evidence type="ECO:0000313" key="7">
    <source>
        <dbReference type="Proteomes" id="UP000311382"/>
    </source>
</evidence>